<proteinExistence type="predicted"/>
<dbReference type="EMBL" id="JBBPBN010000023">
    <property type="protein sequence ID" value="KAK9011129.1"/>
    <property type="molecule type" value="Genomic_DNA"/>
</dbReference>
<sequence length="93" mass="10553">MHFGGLESDDIYINPLFFDLLFLLYQGLGHQLMGKKRLDELIKLEVLKFLASMIAVFSESLNSESEYINFLNRLSSGITSSKPLSSLTMMENT</sequence>
<accession>A0ABR2RDZ9</accession>
<evidence type="ECO:0000313" key="2">
    <source>
        <dbReference type="Proteomes" id="UP001396334"/>
    </source>
</evidence>
<name>A0ABR2RDZ9_9ROSI</name>
<keyword evidence="2" id="KW-1185">Reference proteome</keyword>
<comment type="caution">
    <text evidence="1">The sequence shown here is derived from an EMBL/GenBank/DDBJ whole genome shotgun (WGS) entry which is preliminary data.</text>
</comment>
<evidence type="ECO:0000313" key="1">
    <source>
        <dbReference type="EMBL" id="KAK9011129.1"/>
    </source>
</evidence>
<dbReference type="Proteomes" id="UP001396334">
    <property type="component" value="Unassembled WGS sequence"/>
</dbReference>
<reference evidence="1 2" key="1">
    <citation type="journal article" date="2024" name="G3 (Bethesda)">
        <title>Genome assembly of Hibiscus sabdariffa L. provides insights into metabolisms of medicinal natural products.</title>
        <authorList>
            <person name="Kim T."/>
        </authorList>
    </citation>
    <scope>NUCLEOTIDE SEQUENCE [LARGE SCALE GENOMIC DNA]</scope>
    <source>
        <strain evidence="1">TK-2024</strain>
        <tissue evidence="1">Old leaves</tissue>
    </source>
</reference>
<gene>
    <name evidence="1" type="ORF">V6N11_043986</name>
</gene>
<organism evidence="1 2">
    <name type="scientific">Hibiscus sabdariffa</name>
    <name type="common">roselle</name>
    <dbReference type="NCBI Taxonomy" id="183260"/>
    <lineage>
        <taxon>Eukaryota</taxon>
        <taxon>Viridiplantae</taxon>
        <taxon>Streptophyta</taxon>
        <taxon>Embryophyta</taxon>
        <taxon>Tracheophyta</taxon>
        <taxon>Spermatophyta</taxon>
        <taxon>Magnoliopsida</taxon>
        <taxon>eudicotyledons</taxon>
        <taxon>Gunneridae</taxon>
        <taxon>Pentapetalae</taxon>
        <taxon>rosids</taxon>
        <taxon>malvids</taxon>
        <taxon>Malvales</taxon>
        <taxon>Malvaceae</taxon>
        <taxon>Malvoideae</taxon>
        <taxon>Hibiscus</taxon>
    </lineage>
</organism>
<protein>
    <submittedName>
        <fullName evidence="1">Uncharacterized protein</fullName>
    </submittedName>
</protein>